<comment type="function">
    <text evidence="13">Probable transporter of a GTP-driven Fe(2+) uptake system.</text>
</comment>
<accession>A0ABS0U1H4</accession>
<feature type="transmembrane region" description="Helical" evidence="13">
    <location>
        <begin position="282"/>
        <end position="302"/>
    </location>
</feature>
<evidence type="ECO:0000256" key="2">
    <source>
        <dbReference type="ARBA" id="ARBA00022448"/>
    </source>
</evidence>
<evidence type="ECO:0000256" key="10">
    <source>
        <dbReference type="ARBA" id="ARBA00023134"/>
    </source>
</evidence>
<dbReference type="InterPro" id="IPR005225">
    <property type="entry name" value="Small_GTP-bd"/>
</dbReference>
<dbReference type="Gene3D" id="1.10.287.1770">
    <property type="match status" value="1"/>
</dbReference>
<dbReference type="EMBL" id="JACOII010000020">
    <property type="protein sequence ID" value="MBI6547721.1"/>
    <property type="molecule type" value="Genomic_DNA"/>
</dbReference>
<evidence type="ECO:0000259" key="14">
    <source>
        <dbReference type="PROSITE" id="PS51711"/>
    </source>
</evidence>
<sequence length="769" mass="84176">MKQLTIGLIGNPNAGKTTLFNQLTGSRQRVGNWAGVTVERKTGHFTTHNHQVDLVDLPGTYSLTTISEQTSIDEQIACHYILSGEADMLINVVDASNLERNLYLSLQLIELGIPCIIALNMLDIAQNQHINIDIAALEQRLGCPVIPLVSTRATGIDVLKKTIDNYPQKSNPVQVEYPDELLQEIAHLSHQITEKFNPQQRRWLTLQVLEGDIYSREISGLTQAQLAESKVRLQPQIAEPDLIIAGARYQMINELCLSVIDTRSAIPNKLTQVLDTVILNRWLGVPIFLFVMYLMFVLAINIGGALQPIFEGASAAIFIDGMQWLGHTLHFPNWLTVFLAQGIGGGINTVLPLVPQIGMMYLFLSFLEDSGYMARAAFVMDRLMQAMGLPGKSFVPLIVGFGCNVPSVMGSRTLDAPRERLITIMMAPFMSCGARLAIFAVFAAAFFGKSGASIVFSLYILGIAVAILTGLLLKYTIMRGEASPFVMELPVYHVPHAKTLLLQTWQRLKGFVIRAGKVIVAASMLIGALNSFSFSGKTVDNINESALASVSKVLTPILHPIGVHSDNWQATVGLITGAMAKEVVVGTLNTLYTAENITQEPFNPDEFNLLDQLKDSVAETWDSLKETFTLSALSNPIGASKGDGDMDRGPMGTMSAKFGSAISAYSYLIFVLLYVPCVSVMGAIARETSRGWMTFSILWGLNVAYSLSALFYQVTTFSAHPESSLITISTVVLFNVLVFIGLRRARSRVTVTFTNSTDRSCECSNSNCH</sequence>
<dbReference type="CDD" id="cd01879">
    <property type="entry name" value="FeoB"/>
    <property type="match status" value="1"/>
</dbReference>
<feature type="transmembrane region" description="Helical" evidence="13">
    <location>
        <begin position="664"/>
        <end position="685"/>
    </location>
</feature>
<dbReference type="PROSITE" id="PS51711">
    <property type="entry name" value="G_FEOB"/>
    <property type="match status" value="1"/>
</dbReference>
<keyword evidence="5 13" id="KW-0812">Transmembrane</keyword>
<feature type="transmembrane region" description="Helical" evidence="13">
    <location>
        <begin position="511"/>
        <end position="529"/>
    </location>
</feature>
<keyword evidence="7 13" id="KW-1133">Transmembrane helix</keyword>
<proteinExistence type="inferred from homology"/>
<dbReference type="InterPro" id="IPR041069">
    <property type="entry name" value="FeoB_Cyto"/>
</dbReference>
<evidence type="ECO:0000256" key="7">
    <source>
        <dbReference type="ARBA" id="ARBA00022989"/>
    </source>
</evidence>
<feature type="transmembrane region" description="Helical" evidence="13">
    <location>
        <begin position="453"/>
        <end position="473"/>
    </location>
</feature>
<dbReference type="Pfam" id="PF17910">
    <property type="entry name" value="FeoB_Cyto"/>
    <property type="match status" value="1"/>
</dbReference>
<dbReference type="RefSeq" id="WP_198688617.1">
    <property type="nucleotide sequence ID" value="NZ_CAWPUD010000017.1"/>
</dbReference>
<evidence type="ECO:0000256" key="12">
    <source>
        <dbReference type="NCBIfam" id="TIGR00437"/>
    </source>
</evidence>
<feature type="transmembrane region" description="Helical" evidence="13">
    <location>
        <begin position="338"/>
        <end position="364"/>
    </location>
</feature>
<keyword evidence="10 13" id="KW-0342">GTP-binding</keyword>
<keyword evidence="4 13" id="KW-0410">Iron transport</keyword>
<keyword evidence="6" id="KW-0547">Nucleotide-binding</keyword>
<keyword evidence="16" id="KW-1185">Reference proteome</keyword>
<evidence type="ECO:0000256" key="13">
    <source>
        <dbReference type="RuleBase" id="RU362098"/>
    </source>
</evidence>
<evidence type="ECO:0000256" key="11">
    <source>
        <dbReference type="ARBA" id="ARBA00023136"/>
    </source>
</evidence>
<keyword evidence="11 13" id="KW-0472">Membrane</keyword>
<feature type="transmembrane region" description="Helical" evidence="13">
    <location>
        <begin position="724"/>
        <end position="742"/>
    </location>
</feature>
<evidence type="ECO:0000313" key="16">
    <source>
        <dbReference type="Proteomes" id="UP000696184"/>
    </source>
</evidence>
<organism evidence="15 16">
    <name type="scientific">Xenorhabdus lircayensis</name>
    <dbReference type="NCBI Taxonomy" id="2763499"/>
    <lineage>
        <taxon>Bacteria</taxon>
        <taxon>Pseudomonadati</taxon>
        <taxon>Pseudomonadota</taxon>
        <taxon>Gammaproteobacteria</taxon>
        <taxon>Enterobacterales</taxon>
        <taxon>Morganellaceae</taxon>
        <taxon>Xenorhabdus</taxon>
    </lineage>
</organism>
<comment type="caution">
    <text evidence="15">The sequence shown here is derived from an EMBL/GenBank/DDBJ whole genome shotgun (WGS) entry which is preliminary data.</text>
</comment>
<dbReference type="Gene3D" id="3.40.50.300">
    <property type="entry name" value="P-loop containing nucleotide triphosphate hydrolases"/>
    <property type="match status" value="1"/>
</dbReference>
<dbReference type="InterPro" id="IPR050860">
    <property type="entry name" value="FeoB_GTPase"/>
</dbReference>
<evidence type="ECO:0000256" key="8">
    <source>
        <dbReference type="ARBA" id="ARBA00023004"/>
    </source>
</evidence>
<keyword evidence="2 13" id="KW-0813">Transport</keyword>
<name>A0ABS0U1H4_9GAMM</name>
<dbReference type="InterPro" id="IPR011642">
    <property type="entry name" value="Gate_dom"/>
</dbReference>
<evidence type="ECO:0000256" key="4">
    <source>
        <dbReference type="ARBA" id="ARBA00022496"/>
    </source>
</evidence>
<evidence type="ECO:0000256" key="3">
    <source>
        <dbReference type="ARBA" id="ARBA00022475"/>
    </source>
</evidence>
<dbReference type="NCBIfam" id="NF007105">
    <property type="entry name" value="PRK09554.1"/>
    <property type="match status" value="1"/>
</dbReference>
<evidence type="ECO:0000313" key="15">
    <source>
        <dbReference type="EMBL" id="MBI6547721.1"/>
    </source>
</evidence>
<dbReference type="InterPro" id="IPR027417">
    <property type="entry name" value="P-loop_NTPase"/>
</dbReference>
<dbReference type="NCBIfam" id="TIGR00231">
    <property type="entry name" value="small_GTP"/>
    <property type="match status" value="1"/>
</dbReference>
<evidence type="ECO:0000256" key="1">
    <source>
        <dbReference type="ARBA" id="ARBA00004651"/>
    </source>
</evidence>
<feature type="transmembrane region" description="Helical" evidence="13">
    <location>
        <begin position="692"/>
        <end position="712"/>
    </location>
</feature>
<keyword evidence="9" id="KW-0406">Ion transport</keyword>
<dbReference type="PANTHER" id="PTHR43185">
    <property type="entry name" value="FERROUS IRON TRANSPORT PROTEIN B"/>
    <property type="match status" value="1"/>
</dbReference>
<feature type="transmembrane region" description="Helical" evidence="13">
    <location>
        <begin position="421"/>
        <end position="447"/>
    </location>
</feature>
<reference evidence="15 16" key="1">
    <citation type="submission" date="2020-08" db="EMBL/GenBank/DDBJ databases">
        <title>Description of Xenorhabdus lircayensis sp. nov., the symbiotic bacterium associated with the entomopathogenic nematode Steirnernema unicornum.</title>
        <authorList>
            <person name="Castaneda-Alvarez C."/>
            <person name="Prodan S."/>
            <person name="Zamorano A."/>
            <person name="San-Blas E."/>
            <person name="Aballay E."/>
        </authorList>
    </citation>
    <scope>NUCLEOTIDE SEQUENCE [LARGE SCALE GENOMIC DNA]</scope>
    <source>
        <strain evidence="15 16">VLS</strain>
    </source>
</reference>
<evidence type="ECO:0000256" key="5">
    <source>
        <dbReference type="ARBA" id="ARBA00022692"/>
    </source>
</evidence>
<dbReference type="InterPro" id="IPR030389">
    <property type="entry name" value="G_FEOB_dom"/>
</dbReference>
<dbReference type="InterPro" id="IPR003373">
    <property type="entry name" value="Fe2_transport_prot-B"/>
</dbReference>
<comment type="subcellular location">
    <subcellularLocation>
        <location evidence="13">Cell inner membrane</location>
        <topology evidence="13">Multi-pass membrane protein</topology>
    </subcellularLocation>
    <subcellularLocation>
        <location evidence="1">Cell membrane</location>
        <topology evidence="1">Multi-pass membrane protein</topology>
    </subcellularLocation>
</comment>
<protein>
    <recommendedName>
        <fullName evidence="12 13">Ferrous iron transport protein B</fullName>
    </recommendedName>
</protein>
<dbReference type="Pfam" id="PF02421">
    <property type="entry name" value="FeoB_N"/>
    <property type="match status" value="1"/>
</dbReference>
<evidence type="ECO:0000256" key="6">
    <source>
        <dbReference type="ARBA" id="ARBA00022741"/>
    </source>
</evidence>
<evidence type="ECO:0000256" key="9">
    <source>
        <dbReference type="ARBA" id="ARBA00023065"/>
    </source>
</evidence>
<dbReference type="PANTHER" id="PTHR43185:SF1">
    <property type="entry name" value="FE(2+) TRANSPORTER FEOB"/>
    <property type="match status" value="1"/>
</dbReference>
<dbReference type="Pfam" id="PF07670">
    <property type="entry name" value="Gate"/>
    <property type="match status" value="2"/>
</dbReference>
<dbReference type="SUPFAM" id="SSF52540">
    <property type="entry name" value="P-loop containing nucleoside triphosphate hydrolases"/>
    <property type="match status" value="1"/>
</dbReference>
<dbReference type="NCBIfam" id="TIGR00437">
    <property type="entry name" value="feoB"/>
    <property type="match status" value="1"/>
</dbReference>
<gene>
    <name evidence="15" type="primary">feoB</name>
    <name evidence="15" type="ORF">H8A87_03025</name>
</gene>
<dbReference type="Proteomes" id="UP000696184">
    <property type="component" value="Unassembled WGS sequence"/>
</dbReference>
<keyword evidence="8 13" id="KW-0408">Iron</keyword>
<keyword evidence="3" id="KW-1003">Cell membrane</keyword>
<dbReference type="Pfam" id="PF07664">
    <property type="entry name" value="FeoB_C"/>
    <property type="match status" value="1"/>
</dbReference>
<comment type="similarity">
    <text evidence="13">Belongs to the TRAFAC class TrmE-Era-EngA-EngB-Septin-like GTPase superfamily. FeoB GTPase (TC 9.A.8) family.</text>
</comment>
<dbReference type="InterPro" id="IPR011640">
    <property type="entry name" value="Fe2_transport_prot_B_C"/>
</dbReference>
<feature type="domain" description="FeoB-type G" evidence="14">
    <location>
        <begin position="3"/>
        <end position="169"/>
    </location>
</feature>